<evidence type="ECO:0000313" key="3">
    <source>
        <dbReference type="Proteomes" id="UP001596101"/>
    </source>
</evidence>
<dbReference type="PROSITE" id="PS51257">
    <property type="entry name" value="PROKAR_LIPOPROTEIN"/>
    <property type="match status" value="1"/>
</dbReference>
<keyword evidence="3" id="KW-1185">Reference proteome</keyword>
<organism evidence="2 3">
    <name type="scientific">Massilia suwonensis</name>
    <dbReference type="NCBI Taxonomy" id="648895"/>
    <lineage>
        <taxon>Bacteria</taxon>
        <taxon>Pseudomonadati</taxon>
        <taxon>Pseudomonadota</taxon>
        <taxon>Betaproteobacteria</taxon>
        <taxon>Burkholderiales</taxon>
        <taxon>Oxalobacteraceae</taxon>
        <taxon>Telluria group</taxon>
        <taxon>Massilia</taxon>
    </lineage>
</organism>
<proteinExistence type="predicted"/>
<dbReference type="Proteomes" id="UP001596101">
    <property type="component" value="Unassembled WGS sequence"/>
</dbReference>
<name>A0ABW0MI72_9BURK</name>
<evidence type="ECO:0000256" key="1">
    <source>
        <dbReference type="SAM" id="SignalP"/>
    </source>
</evidence>
<feature type="chain" id="PRO_5047107429" description="Lipoprotein" evidence="1">
    <location>
        <begin position="22"/>
        <end position="136"/>
    </location>
</feature>
<sequence length="136" mass="14173">MRHLLAMPFACAVIVACATSAAPHPAGPFTLARGASVLVARGVTVTFDAVEDSRCPPGVQCIWAGKLSYRFSIRRGDAAPETFTLSPAQLEAAPATLGGRRIVLDADTIPPAPPQGAAIDYRATFSILPSQPDQST</sequence>
<gene>
    <name evidence="2" type="ORF">ACFPQ5_02055</name>
</gene>
<comment type="caution">
    <text evidence="2">The sequence shown here is derived from an EMBL/GenBank/DDBJ whole genome shotgun (WGS) entry which is preliminary data.</text>
</comment>
<reference evidence="3" key="1">
    <citation type="journal article" date="2019" name="Int. J. Syst. Evol. Microbiol.">
        <title>The Global Catalogue of Microorganisms (GCM) 10K type strain sequencing project: providing services to taxonomists for standard genome sequencing and annotation.</title>
        <authorList>
            <consortium name="The Broad Institute Genomics Platform"/>
            <consortium name="The Broad Institute Genome Sequencing Center for Infectious Disease"/>
            <person name="Wu L."/>
            <person name="Ma J."/>
        </authorList>
    </citation>
    <scope>NUCLEOTIDE SEQUENCE [LARGE SCALE GENOMIC DNA]</scope>
    <source>
        <strain evidence="3">CCUG 43111</strain>
    </source>
</reference>
<protein>
    <recommendedName>
        <fullName evidence="4">Lipoprotein</fullName>
    </recommendedName>
</protein>
<dbReference type="RefSeq" id="WP_379751403.1">
    <property type="nucleotide sequence ID" value="NZ_JBHSMR010000001.1"/>
</dbReference>
<keyword evidence="1" id="KW-0732">Signal</keyword>
<accession>A0ABW0MI72</accession>
<dbReference type="EMBL" id="JBHSMR010000001">
    <property type="protein sequence ID" value="MFC5476957.1"/>
    <property type="molecule type" value="Genomic_DNA"/>
</dbReference>
<evidence type="ECO:0008006" key="4">
    <source>
        <dbReference type="Google" id="ProtNLM"/>
    </source>
</evidence>
<evidence type="ECO:0000313" key="2">
    <source>
        <dbReference type="EMBL" id="MFC5476957.1"/>
    </source>
</evidence>
<feature type="signal peptide" evidence="1">
    <location>
        <begin position="1"/>
        <end position="21"/>
    </location>
</feature>